<reference evidence="2 3" key="1">
    <citation type="submission" date="2016-03" db="EMBL/GenBank/DDBJ databases">
        <authorList>
            <person name="Ploux O."/>
        </authorList>
    </citation>
    <scope>NUCLEOTIDE SEQUENCE [LARGE SCALE GENOMIC DNA]</scope>
    <source>
        <strain evidence="2 3">R-45378</strain>
    </source>
</reference>
<dbReference type="InterPro" id="IPR000601">
    <property type="entry name" value="PKD_dom"/>
</dbReference>
<gene>
    <name evidence="2" type="ORF">A1507_09545</name>
</gene>
<dbReference type="Gene3D" id="2.60.40.10">
    <property type="entry name" value="Immunoglobulins"/>
    <property type="match status" value="1"/>
</dbReference>
<dbReference type="InterPro" id="IPR013783">
    <property type="entry name" value="Ig-like_fold"/>
</dbReference>
<protein>
    <submittedName>
        <fullName evidence="2">PKD domain-containing protein</fullName>
    </submittedName>
</protein>
<evidence type="ECO:0000313" key="3">
    <source>
        <dbReference type="Proteomes" id="UP000077857"/>
    </source>
</evidence>
<dbReference type="Pfam" id="PF18911">
    <property type="entry name" value="PKD_4"/>
    <property type="match status" value="1"/>
</dbReference>
<evidence type="ECO:0000259" key="1">
    <source>
        <dbReference type="PROSITE" id="PS50093"/>
    </source>
</evidence>
<dbReference type="Gene3D" id="2.60.120.380">
    <property type="match status" value="1"/>
</dbReference>
<dbReference type="InterPro" id="IPR035986">
    <property type="entry name" value="PKD_dom_sf"/>
</dbReference>
<dbReference type="RefSeq" id="WP_064039987.1">
    <property type="nucleotide sequence ID" value="NZ_LUUJ01000058.1"/>
</dbReference>
<dbReference type="InterPro" id="IPR022409">
    <property type="entry name" value="PKD/Chitinase_dom"/>
</dbReference>
<comment type="caution">
    <text evidence="2">The sequence shown here is derived from an EMBL/GenBank/DDBJ whole genome shotgun (WGS) entry which is preliminary data.</text>
</comment>
<dbReference type="OrthoDB" id="220114at2"/>
<organism evidence="2 3">
    <name type="scientific">Methylomonas koyamae</name>
    <dbReference type="NCBI Taxonomy" id="702114"/>
    <lineage>
        <taxon>Bacteria</taxon>
        <taxon>Pseudomonadati</taxon>
        <taxon>Pseudomonadota</taxon>
        <taxon>Gammaproteobacteria</taxon>
        <taxon>Methylococcales</taxon>
        <taxon>Methylococcaceae</taxon>
        <taxon>Methylomonas</taxon>
    </lineage>
</organism>
<dbReference type="CDD" id="cd00146">
    <property type="entry name" value="PKD"/>
    <property type="match status" value="1"/>
</dbReference>
<dbReference type="PROSITE" id="PS50093">
    <property type="entry name" value="PKD"/>
    <property type="match status" value="1"/>
</dbReference>
<dbReference type="AlphaFoldDB" id="A0A177NMF8"/>
<sequence>MNKQPFLTSFALTALLAGCATEPEPKLAVGDDLSATMPSPAAGMAGEPLYFSSREDAEKALGGYNYVLKALPDGKVQAYVSGLIDSGADNPMTLAQAAVAAGPATATAAAGDGSESPFPQISISEKKNGKAAIDALGDKLEAVARAYDMSAERLAEILASDSTAWIDESGRLLYIDSLPQGDAGGQEATATAPAEAGSGGMSVASGTDAFALHSKAGANRVIYLDFNGHVASATAWNSGTLTAPAYDIDGNPAAFSTTELNNIKQIWQRVAEDYAPFDVDVTTEEPSSDKLFRTTADDGQYGTRAVITRSMPQLCNQACGGVAYVNVYSYYSASKPDRYQPAWVFLDKLGNGFPKYVAEAVSHEVGHNLNLSHDGNASTSYYSGHGSGATGWGPIMGVGYYKPVTQWSKGEYPGANNLQDDISVIHAAGTPLRVDDYANNAAGAGPIAGDSSAVNQRGIIERSNDVDVFAFNTGGGSVQFNAAPDSVSQNLDIQLKLLDGKGATVQQANPADSLAASVSAVLNPGQYYLQIEGVGFGDLASGYSDYGSLGRYQISGSYPKAIEAQAPTAVVSALPTQGYAPLNVELNGSGSSDRDGSIAAYEWNFGDGSGVSRSATATHSYNTPGTYTATLTVTDNSGLKNSASVDLQAQQSPVSTSMKVSSTRIQRRTLAGGKAQCVASVTLKYLNSTVSRAAIYGYWSGDLTAGASKTQLATSAIGFTGTTGLATITSPLFASTAKGSCAFSVSSAFKTGYLYDGSGSVTGSFSW</sequence>
<evidence type="ECO:0000313" key="2">
    <source>
        <dbReference type="EMBL" id="OAI18379.1"/>
    </source>
</evidence>
<dbReference type="SMART" id="SM00089">
    <property type="entry name" value="PKD"/>
    <property type="match status" value="1"/>
</dbReference>
<dbReference type="PROSITE" id="PS51257">
    <property type="entry name" value="PROKAR_LIPOPROTEIN"/>
    <property type="match status" value="1"/>
</dbReference>
<dbReference type="EMBL" id="LUUJ01000058">
    <property type="protein sequence ID" value="OAI18379.1"/>
    <property type="molecule type" value="Genomic_DNA"/>
</dbReference>
<feature type="domain" description="PKD" evidence="1">
    <location>
        <begin position="567"/>
        <end position="656"/>
    </location>
</feature>
<dbReference type="SUPFAM" id="SSF49299">
    <property type="entry name" value="PKD domain"/>
    <property type="match status" value="1"/>
</dbReference>
<dbReference type="Proteomes" id="UP000077857">
    <property type="component" value="Unassembled WGS sequence"/>
</dbReference>
<name>A0A177NMF8_9GAMM</name>
<accession>A0A177NMF8</accession>
<proteinExistence type="predicted"/>
<dbReference type="SUPFAM" id="SSF55486">
    <property type="entry name" value="Metalloproteases ('zincins'), catalytic domain"/>
    <property type="match status" value="1"/>
</dbReference>